<name>A0AAQ3TLZ1_PASNO</name>
<evidence type="ECO:0000313" key="1">
    <source>
        <dbReference type="EMBL" id="WVZ75618.1"/>
    </source>
</evidence>
<reference evidence="1 2" key="1">
    <citation type="submission" date="2024-02" db="EMBL/GenBank/DDBJ databases">
        <title>High-quality chromosome-scale genome assembly of Pensacola bahiagrass (Paspalum notatum Flugge var. saurae).</title>
        <authorList>
            <person name="Vega J.M."/>
            <person name="Podio M."/>
            <person name="Orjuela J."/>
            <person name="Siena L.A."/>
            <person name="Pessino S.C."/>
            <person name="Combes M.C."/>
            <person name="Mariac C."/>
            <person name="Albertini E."/>
            <person name="Pupilli F."/>
            <person name="Ortiz J.P.A."/>
            <person name="Leblanc O."/>
        </authorList>
    </citation>
    <scope>NUCLEOTIDE SEQUENCE [LARGE SCALE GENOMIC DNA]</scope>
    <source>
        <strain evidence="1">R1</strain>
        <tissue evidence="1">Leaf</tissue>
    </source>
</reference>
<evidence type="ECO:0000313" key="2">
    <source>
        <dbReference type="Proteomes" id="UP001341281"/>
    </source>
</evidence>
<dbReference type="AlphaFoldDB" id="A0AAQ3TLZ1"/>
<proteinExistence type="predicted"/>
<sequence length="94" mass="10236">MLRSPLCSLGLTVPCPRCPPPPRCSLVPRRSRLVVTLPGASHKYQQQQGRRPSPSSIGHPCLSIPLTLKQAAAAAALLPISQVESRCLCDREWQ</sequence>
<protein>
    <submittedName>
        <fullName evidence="1">Uncharacterized protein</fullName>
    </submittedName>
</protein>
<accession>A0AAQ3TLZ1</accession>
<keyword evidence="2" id="KW-1185">Reference proteome</keyword>
<dbReference type="EMBL" id="CP144749">
    <property type="protein sequence ID" value="WVZ75618.1"/>
    <property type="molecule type" value="Genomic_DNA"/>
</dbReference>
<gene>
    <name evidence="1" type="ORF">U9M48_023655</name>
</gene>
<dbReference type="Proteomes" id="UP001341281">
    <property type="component" value="Chromosome 05"/>
</dbReference>
<organism evidence="1 2">
    <name type="scientific">Paspalum notatum var. saurae</name>
    <dbReference type="NCBI Taxonomy" id="547442"/>
    <lineage>
        <taxon>Eukaryota</taxon>
        <taxon>Viridiplantae</taxon>
        <taxon>Streptophyta</taxon>
        <taxon>Embryophyta</taxon>
        <taxon>Tracheophyta</taxon>
        <taxon>Spermatophyta</taxon>
        <taxon>Magnoliopsida</taxon>
        <taxon>Liliopsida</taxon>
        <taxon>Poales</taxon>
        <taxon>Poaceae</taxon>
        <taxon>PACMAD clade</taxon>
        <taxon>Panicoideae</taxon>
        <taxon>Andropogonodae</taxon>
        <taxon>Paspaleae</taxon>
        <taxon>Paspalinae</taxon>
        <taxon>Paspalum</taxon>
    </lineage>
</organism>